<dbReference type="PANTHER" id="PTHR44591:SF3">
    <property type="entry name" value="RESPONSE REGULATORY DOMAIN-CONTAINING PROTEIN"/>
    <property type="match status" value="1"/>
</dbReference>
<dbReference type="AlphaFoldDB" id="A0A919J2D4"/>
<dbReference type="InterPro" id="IPR001789">
    <property type="entry name" value="Sig_transdc_resp-reg_receiver"/>
</dbReference>
<comment type="caution">
    <text evidence="4">The sequence shown here is derived from an EMBL/GenBank/DDBJ whole genome shotgun (WGS) entry which is preliminary data.</text>
</comment>
<feature type="domain" description="Response regulatory" evidence="3">
    <location>
        <begin position="5"/>
        <end position="120"/>
    </location>
</feature>
<name>A0A919J2D4_9ACTN</name>
<dbReference type="SUPFAM" id="SSF52172">
    <property type="entry name" value="CheY-like"/>
    <property type="match status" value="1"/>
</dbReference>
<feature type="modified residue" description="4-aspartylphosphate" evidence="2">
    <location>
        <position position="56"/>
    </location>
</feature>
<sequence>MHQPTILVVEDDPDILEVTELALKSRGFQTLGASAGADAVDICRTRQGQIDAIVADLSIPGDQSRFTDTVAAEYPNIKIVYATGIPRHIALSTGMVQANAPYLQKPVDADLLASVLRGQLLGTG</sequence>
<organism evidence="4 5">
    <name type="scientific">Paractinoplanes ferrugineus</name>
    <dbReference type="NCBI Taxonomy" id="113564"/>
    <lineage>
        <taxon>Bacteria</taxon>
        <taxon>Bacillati</taxon>
        <taxon>Actinomycetota</taxon>
        <taxon>Actinomycetes</taxon>
        <taxon>Micromonosporales</taxon>
        <taxon>Micromonosporaceae</taxon>
        <taxon>Paractinoplanes</taxon>
    </lineage>
</organism>
<evidence type="ECO:0000256" key="2">
    <source>
        <dbReference type="PROSITE-ProRule" id="PRU00169"/>
    </source>
</evidence>
<dbReference type="InterPro" id="IPR050595">
    <property type="entry name" value="Bact_response_regulator"/>
</dbReference>
<accession>A0A919J2D4</accession>
<dbReference type="Proteomes" id="UP000598174">
    <property type="component" value="Unassembled WGS sequence"/>
</dbReference>
<dbReference type="EMBL" id="BOMM01000036">
    <property type="protein sequence ID" value="GIE12127.1"/>
    <property type="molecule type" value="Genomic_DNA"/>
</dbReference>
<dbReference type="PANTHER" id="PTHR44591">
    <property type="entry name" value="STRESS RESPONSE REGULATOR PROTEIN 1"/>
    <property type="match status" value="1"/>
</dbReference>
<keyword evidence="5" id="KW-1185">Reference proteome</keyword>
<dbReference type="SMART" id="SM00448">
    <property type="entry name" value="REC"/>
    <property type="match status" value="1"/>
</dbReference>
<dbReference type="GO" id="GO:0000160">
    <property type="term" value="P:phosphorelay signal transduction system"/>
    <property type="evidence" value="ECO:0007669"/>
    <property type="project" value="InterPro"/>
</dbReference>
<evidence type="ECO:0000313" key="4">
    <source>
        <dbReference type="EMBL" id="GIE12127.1"/>
    </source>
</evidence>
<dbReference type="Pfam" id="PF00072">
    <property type="entry name" value="Response_reg"/>
    <property type="match status" value="1"/>
</dbReference>
<keyword evidence="1 2" id="KW-0597">Phosphoprotein</keyword>
<evidence type="ECO:0000259" key="3">
    <source>
        <dbReference type="PROSITE" id="PS50110"/>
    </source>
</evidence>
<gene>
    <name evidence="4" type="ORF">Afe05nite_39670</name>
</gene>
<dbReference type="InterPro" id="IPR011006">
    <property type="entry name" value="CheY-like_superfamily"/>
</dbReference>
<evidence type="ECO:0000256" key="1">
    <source>
        <dbReference type="ARBA" id="ARBA00022553"/>
    </source>
</evidence>
<evidence type="ECO:0000313" key="5">
    <source>
        <dbReference type="Proteomes" id="UP000598174"/>
    </source>
</evidence>
<reference evidence="4" key="1">
    <citation type="submission" date="2021-01" db="EMBL/GenBank/DDBJ databases">
        <title>Whole genome shotgun sequence of Actinoplanes ferrugineus NBRC 15555.</title>
        <authorList>
            <person name="Komaki H."/>
            <person name="Tamura T."/>
        </authorList>
    </citation>
    <scope>NUCLEOTIDE SEQUENCE</scope>
    <source>
        <strain evidence="4">NBRC 15555</strain>
    </source>
</reference>
<dbReference type="Gene3D" id="3.40.50.2300">
    <property type="match status" value="1"/>
</dbReference>
<proteinExistence type="predicted"/>
<protein>
    <recommendedName>
        <fullName evidence="3">Response regulatory domain-containing protein</fullName>
    </recommendedName>
</protein>
<dbReference type="PROSITE" id="PS50110">
    <property type="entry name" value="RESPONSE_REGULATORY"/>
    <property type="match status" value="1"/>
</dbReference>